<reference evidence="2 3" key="1">
    <citation type="submission" date="2019-03" db="EMBL/GenBank/DDBJ databases">
        <title>First draft genome of Liparis tanakae, snailfish: a comprehensive survey of snailfish specific genes.</title>
        <authorList>
            <person name="Kim W."/>
            <person name="Song I."/>
            <person name="Jeong J.-H."/>
            <person name="Kim D."/>
            <person name="Kim S."/>
            <person name="Ryu S."/>
            <person name="Song J.Y."/>
            <person name="Lee S.K."/>
        </authorList>
    </citation>
    <scope>NUCLEOTIDE SEQUENCE [LARGE SCALE GENOMIC DNA]</scope>
    <source>
        <tissue evidence="2">Muscle</tissue>
    </source>
</reference>
<keyword evidence="3" id="KW-1185">Reference proteome</keyword>
<dbReference type="AlphaFoldDB" id="A0A4Z2FVB8"/>
<gene>
    <name evidence="2" type="ORF">EYF80_044990</name>
</gene>
<evidence type="ECO:0000313" key="2">
    <source>
        <dbReference type="EMBL" id="TNN44805.1"/>
    </source>
</evidence>
<evidence type="ECO:0000313" key="3">
    <source>
        <dbReference type="Proteomes" id="UP000314294"/>
    </source>
</evidence>
<proteinExistence type="predicted"/>
<accession>A0A4Z2FVB8</accession>
<feature type="signal peptide" evidence="1">
    <location>
        <begin position="1"/>
        <end position="23"/>
    </location>
</feature>
<comment type="caution">
    <text evidence="2">The sequence shown here is derived from an EMBL/GenBank/DDBJ whole genome shotgun (WGS) entry which is preliminary data.</text>
</comment>
<protein>
    <submittedName>
        <fullName evidence="2">Uncharacterized protein</fullName>
    </submittedName>
</protein>
<organism evidence="2 3">
    <name type="scientific">Liparis tanakae</name>
    <name type="common">Tanaka's snailfish</name>
    <dbReference type="NCBI Taxonomy" id="230148"/>
    <lineage>
        <taxon>Eukaryota</taxon>
        <taxon>Metazoa</taxon>
        <taxon>Chordata</taxon>
        <taxon>Craniata</taxon>
        <taxon>Vertebrata</taxon>
        <taxon>Euteleostomi</taxon>
        <taxon>Actinopterygii</taxon>
        <taxon>Neopterygii</taxon>
        <taxon>Teleostei</taxon>
        <taxon>Neoteleostei</taxon>
        <taxon>Acanthomorphata</taxon>
        <taxon>Eupercaria</taxon>
        <taxon>Perciformes</taxon>
        <taxon>Cottioidei</taxon>
        <taxon>Cottales</taxon>
        <taxon>Liparidae</taxon>
        <taxon>Liparis</taxon>
    </lineage>
</organism>
<dbReference type="Proteomes" id="UP000314294">
    <property type="component" value="Unassembled WGS sequence"/>
</dbReference>
<keyword evidence="1" id="KW-0732">Signal</keyword>
<name>A0A4Z2FVB8_9TELE</name>
<evidence type="ECO:0000256" key="1">
    <source>
        <dbReference type="SAM" id="SignalP"/>
    </source>
</evidence>
<sequence length="159" mass="17141">MKLATVLLLFLIVSEQRRYGGRAGPEGNAAHVYSQLSEARVARLTSSSSSSPAGALHIPTEPVIKMSLKPLLHPPSSRHKFLPSSARRLLVGVAVLLSLSIPDVGVRDVTACLDVEEVGRGDGEETVRSGRRVTRRGVDGGRQEVELLWDEAIVGSWHS</sequence>
<feature type="chain" id="PRO_5021318232" evidence="1">
    <location>
        <begin position="24"/>
        <end position="159"/>
    </location>
</feature>
<dbReference type="EMBL" id="SRLO01000883">
    <property type="protein sequence ID" value="TNN44805.1"/>
    <property type="molecule type" value="Genomic_DNA"/>
</dbReference>